<gene>
    <name evidence="11" type="primary">Stard9</name>
</gene>
<feature type="compositionally biased region" description="Polar residues" evidence="7">
    <location>
        <begin position="998"/>
        <end position="1007"/>
    </location>
</feature>
<feature type="region of interest" description="Disordered" evidence="7">
    <location>
        <begin position="1651"/>
        <end position="1697"/>
    </location>
</feature>
<organism evidence="10 11">
    <name type="scientific">Mesocricetus auratus</name>
    <name type="common">Golden hamster</name>
    <dbReference type="NCBI Taxonomy" id="10036"/>
    <lineage>
        <taxon>Eukaryota</taxon>
        <taxon>Metazoa</taxon>
        <taxon>Chordata</taxon>
        <taxon>Craniata</taxon>
        <taxon>Vertebrata</taxon>
        <taxon>Euteleostomi</taxon>
        <taxon>Mammalia</taxon>
        <taxon>Eutheria</taxon>
        <taxon>Euarchontoglires</taxon>
        <taxon>Glires</taxon>
        <taxon>Rodentia</taxon>
        <taxon>Myomorpha</taxon>
        <taxon>Muroidea</taxon>
        <taxon>Cricetidae</taxon>
        <taxon>Cricetinae</taxon>
        <taxon>Mesocricetus</taxon>
    </lineage>
</organism>
<dbReference type="Gene3D" id="2.60.200.20">
    <property type="match status" value="1"/>
</dbReference>
<dbReference type="Gene3D" id="3.30.530.20">
    <property type="match status" value="1"/>
</dbReference>
<name>A0ABM2XJE2_MESAU</name>
<evidence type="ECO:0000259" key="8">
    <source>
        <dbReference type="PROSITE" id="PS50067"/>
    </source>
</evidence>
<keyword evidence="2 5" id="KW-0067">ATP-binding</keyword>
<evidence type="ECO:0000256" key="4">
    <source>
        <dbReference type="ARBA" id="ARBA00023175"/>
    </source>
</evidence>
<dbReference type="InterPro" id="IPR001752">
    <property type="entry name" value="Kinesin_motor_dom"/>
</dbReference>
<dbReference type="InterPro" id="IPR023393">
    <property type="entry name" value="START-like_dom_sf"/>
</dbReference>
<feature type="region of interest" description="Disordered" evidence="7">
    <location>
        <begin position="2619"/>
        <end position="2651"/>
    </location>
</feature>
<dbReference type="InterPro" id="IPR027417">
    <property type="entry name" value="P-loop_NTPase"/>
</dbReference>
<keyword evidence="3 6" id="KW-0175">Coiled coil</keyword>
<evidence type="ECO:0000259" key="9">
    <source>
        <dbReference type="PROSITE" id="PS50848"/>
    </source>
</evidence>
<feature type="compositionally biased region" description="Polar residues" evidence="7">
    <location>
        <begin position="3780"/>
        <end position="3797"/>
    </location>
</feature>
<dbReference type="Pfam" id="PF00498">
    <property type="entry name" value="FHA"/>
    <property type="match status" value="1"/>
</dbReference>
<dbReference type="PROSITE" id="PS00411">
    <property type="entry name" value="KINESIN_MOTOR_1"/>
    <property type="match status" value="1"/>
</dbReference>
<evidence type="ECO:0000256" key="1">
    <source>
        <dbReference type="ARBA" id="ARBA00022741"/>
    </source>
</evidence>
<dbReference type="InterPro" id="IPR000253">
    <property type="entry name" value="FHA_dom"/>
</dbReference>
<dbReference type="Gene3D" id="3.40.850.10">
    <property type="entry name" value="Kinesin motor domain"/>
    <property type="match status" value="1"/>
</dbReference>
<dbReference type="SUPFAM" id="SSF49879">
    <property type="entry name" value="SMAD/FHA domain"/>
    <property type="match status" value="1"/>
</dbReference>
<reference evidence="11" key="1">
    <citation type="submission" date="2025-08" db="UniProtKB">
        <authorList>
            <consortium name="RefSeq"/>
        </authorList>
    </citation>
    <scope>IDENTIFICATION</scope>
    <source>
        <tissue evidence="11">Liver</tissue>
    </source>
</reference>
<evidence type="ECO:0000256" key="5">
    <source>
        <dbReference type="PROSITE-ProRule" id="PRU00283"/>
    </source>
</evidence>
<dbReference type="GeneID" id="101835488"/>
<dbReference type="PROSITE" id="PS50067">
    <property type="entry name" value="KINESIN_MOTOR_2"/>
    <property type="match status" value="1"/>
</dbReference>
<feature type="region of interest" description="Disordered" evidence="7">
    <location>
        <begin position="2145"/>
        <end position="2165"/>
    </location>
</feature>
<feature type="binding site" evidence="5">
    <location>
        <begin position="103"/>
        <end position="110"/>
    </location>
    <ligand>
        <name>ATP</name>
        <dbReference type="ChEBI" id="CHEBI:30616"/>
    </ligand>
</feature>
<keyword evidence="10" id="KW-1185">Reference proteome</keyword>
<feature type="compositionally biased region" description="Polar residues" evidence="7">
    <location>
        <begin position="4003"/>
        <end position="4013"/>
    </location>
</feature>
<feature type="region of interest" description="Disordered" evidence="7">
    <location>
        <begin position="1125"/>
        <end position="1166"/>
    </location>
</feature>
<dbReference type="SMART" id="SM00240">
    <property type="entry name" value="FHA"/>
    <property type="match status" value="1"/>
</dbReference>
<feature type="region of interest" description="Disordered" evidence="7">
    <location>
        <begin position="3896"/>
        <end position="3933"/>
    </location>
</feature>
<feature type="domain" description="Kinesin motor" evidence="8">
    <location>
        <begin position="3"/>
        <end position="384"/>
    </location>
</feature>
<dbReference type="PROSITE" id="PS50848">
    <property type="entry name" value="START"/>
    <property type="match status" value="1"/>
</dbReference>
<dbReference type="InterPro" id="IPR019821">
    <property type="entry name" value="Kinesin_motor_CS"/>
</dbReference>
<dbReference type="InterPro" id="IPR036961">
    <property type="entry name" value="Kinesin_motor_dom_sf"/>
</dbReference>
<feature type="compositionally biased region" description="Polar residues" evidence="7">
    <location>
        <begin position="3902"/>
        <end position="3917"/>
    </location>
</feature>
<feature type="compositionally biased region" description="Basic and acidic residues" evidence="7">
    <location>
        <begin position="2639"/>
        <end position="2650"/>
    </location>
</feature>
<comment type="similarity">
    <text evidence="5">Belongs to the TRAFAC class myosin-kinesin ATPase superfamily. Kinesin family.</text>
</comment>
<dbReference type="CDD" id="cd01365">
    <property type="entry name" value="KISc_KIF1A_KIF1B"/>
    <property type="match status" value="1"/>
</dbReference>
<feature type="compositionally biased region" description="Low complexity" evidence="7">
    <location>
        <begin position="306"/>
        <end position="321"/>
    </location>
</feature>
<evidence type="ECO:0000256" key="3">
    <source>
        <dbReference type="ARBA" id="ARBA00023054"/>
    </source>
</evidence>
<dbReference type="PANTHER" id="PTHR47117">
    <property type="entry name" value="STAR-RELATED LIPID TRANSFER PROTEIN 9"/>
    <property type="match status" value="1"/>
</dbReference>
<accession>A0ABM2XJE2</accession>
<protein>
    <submittedName>
        <fullName evidence="11">StAR-related lipid transfer protein 9 isoform X1</fullName>
    </submittedName>
</protein>
<evidence type="ECO:0000256" key="2">
    <source>
        <dbReference type="ARBA" id="ARBA00022840"/>
    </source>
</evidence>
<dbReference type="PRINTS" id="PR00380">
    <property type="entry name" value="KINESINHEAVY"/>
</dbReference>
<evidence type="ECO:0000256" key="7">
    <source>
        <dbReference type="SAM" id="MobiDB-lite"/>
    </source>
</evidence>
<dbReference type="InterPro" id="IPR008984">
    <property type="entry name" value="SMAD_FHA_dom_sf"/>
</dbReference>
<feature type="region of interest" description="Disordered" evidence="7">
    <location>
        <begin position="306"/>
        <end position="329"/>
    </location>
</feature>
<dbReference type="InterPro" id="IPR002913">
    <property type="entry name" value="START_lipid-bd_dom"/>
</dbReference>
<feature type="region of interest" description="Disordered" evidence="7">
    <location>
        <begin position="3966"/>
        <end position="4030"/>
    </location>
</feature>
<dbReference type="PANTHER" id="PTHR47117:SF1">
    <property type="entry name" value="STAR-RELATED LIPID TRANSFER PROTEIN 9"/>
    <property type="match status" value="1"/>
</dbReference>
<keyword evidence="4 5" id="KW-0505">Motor protein</keyword>
<dbReference type="RefSeq" id="XP_040602048.1">
    <property type="nucleotide sequence ID" value="XM_040746114.1"/>
</dbReference>
<feature type="compositionally biased region" description="Polar residues" evidence="7">
    <location>
        <begin position="1062"/>
        <end position="1076"/>
    </location>
</feature>
<feature type="region of interest" description="Disordered" evidence="7">
    <location>
        <begin position="986"/>
        <end position="1080"/>
    </location>
</feature>
<feature type="region of interest" description="Disordered" evidence="7">
    <location>
        <begin position="2486"/>
        <end position="2510"/>
    </location>
</feature>
<dbReference type="Proteomes" id="UP000886700">
    <property type="component" value="Unplaced"/>
</dbReference>
<feature type="region of interest" description="Disordered" evidence="7">
    <location>
        <begin position="3753"/>
        <end position="3843"/>
    </location>
</feature>
<keyword evidence="1 5" id="KW-0547">Nucleotide-binding</keyword>
<evidence type="ECO:0000313" key="11">
    <source>
        <dbReference type="RefSeq" id="XP_040602048.1"/>
    </source>
</evidence>
<feature type="coiled-coil region" evidence="6">
    <location>
        <begin position="4294"/>
        <end position="4321"/>
    </location>
</feature>
<feature type="region of interest" description="Disordered" evidence="7">
    <location>
        <begin position="2663"/>
        <end position="2697"/>
    </location>
</feature>
<dbReference type="Pfam" id="PF00225">
    <property type="entry name" value="Kinesin"/>
    <property type="match status" value="1"/>
</dbReference>
<evidence type="ECO:0000256" key="6">
    <source>
        <dbReference type="SAM" id="Coils"/>
    </source>
</evidence>
<feature type="region of interest" description="Disordered" evidence="7">
    <location>
        <begin position="3051"/>
        <end position="3078"/>
    </location>
</feature>
<evidence type="ECO:0000313" key="10">
    <source>
        <dbReference type="Proteomes" id="UP000886700"/>
    </source>
</evidence>
<dbReference type="SMART" id="SM00129">
    <property type="entry name" value="KISc"/>
    <property type="match status" value="1"/>
</dbReference>
<proteinExistence type="inferred from homology"/>
<feature type="domain" description="START" evidence="9">
    <location>
        <begin position="4514"/>
        <end position="4628"/>
    </location>
</feature>
<feature type="region of interest" description="Disordered" evidence="7">
    <location>
        <begin position="2711"/>
        <end position="2732"/>
    </location>
</feature>
<sequence length="4672" mass="513616">MANVRVAVRVRPLSKREIKEGGRIIVEVDDKVTKIRNVKVSSRPESFGDSREKVVAFGFDYCYWSVNPEDPQYASQEVVFQDLGTEVLSGAAKGYNICLFAYGQTGSGKTYTMLGTPASVGLTPRICEGLFIREDDYASLPSSRSIKVSFLEIYNEQVRDLLKRSSQNKSYSLKIREHPEMGPYVQGLSQHVVTNYQQVIQLLEEGAANRITAATHVHEASSRSHAIFTVHYTQAVPQNNLPSETVSKINLVDLAGSERADPSYCKNRITEGANINKSLVTLGIVISTLAQNSQVFSSCQSLSSATSSGGDSGIPGTTSGTSSGGGPVRRQSYIPYRDSVLTWLLKESLGGNSKTIMVATVSPAHTSYRETMSTLRYASNAKSIINKPQVNEDANVKLIRELREEIERLKAMLLRFELGNFSSLHDELDKKKLILQNALQIDQLTQDWTRKWNDWWTLTEHYGVDINRRRAGVVIDSSLPHLMALEDDVLSTSVVIYHLKEGTTKIGRIDSDQEQDIVLQGQWIERDHCTITSTCGVVILRPTQGARCAVNGREVTASCRLTQGAVIILGKAQKFRFNHPAEAALLRHHRLQVGEALGSSGSLEWLNLDGDVTASRLGLCPVLWKERKVLQEESEKNQQTSRNGKISHRAQTEQQQCYVEDLRQQDIGQSRVQKEPEWDKTHNSQKIKDNQQWRLRGETWLATLQEIQQEDNSGEEKELEALVAPDVCLPTVPQILPSTLVQSQKRVVQLQCLGRRTSWATVWNIRQKKVSFQLERIIKKRRLLETQRRLEQLRAFYWLQDDGASKAPSCVCSSNTSGPGSQSRSKWTTCSSLSLQRLCSQRLSQPHSAFMNWNPSTISPPVPDLTHQIPEKTLSADSIPQVTAYPPRIGCLGRNSLHLSGWRKLYPTRGASTRRGVSCLTVSHESVNIQETETLGKHPCQMSSQGLVTKKLKPRDGSRTTATQARRAKGLVVSVNTQIGWQEEGSCETYKPPKETTSHSTYLSESEQAAGHGKVVKTFQAESKPSPPIRTSKKHQMVLPARGRDVAKKFSHLPHGSPLKRQPSTGNPDTLASFTDSRPMIDCVREKDNDLSDTDSSYSVDSLSYVYAKVPKELQKPEDLQEKWNLPDQESSESDNSQISEDSLAEKGYQSPPENSGGEYSSVDHGQSRARISFSIRHLPKPSDSSLCALAHRSFSLDSLIDAEELEEDRQEEPFLGSADEMPTETFWHLEKATLAAVDQEATCRPSPVNHRTGVRPNAFQPKRNSFYLDPHFQPHCEQPESEMAANYSEQANFLQGMQLARESPLVSVDSWFSCDSKVNLSSPSATVQSLCPSPDVHEIQPYNEMPRHWLNIEEVTPPSTVLPHSCKLLQGSAEQPPCSSDLYTTSTSDTFKPSVCGSQRLLQPVDCVFQGKEISDMIYQGISEESHNSDMSSVLAPSATSLTHVGTIREKDWAALQQKYLLELSNSVLDAVREPRPAFSFLEEDSSSLAEASEKVDTHLPVGSGISKNLDFSYFPVHLSKIRHLRAEKDHDSLSANLESASDLLSTVEKVSNNGAYSTDLESLTSGSINAQSCTTGNKIPNYVTEAWDVKQASLEGFLQGSKNPGLTTSSGQCFFQKKAYHNHDTLATKADQWPQDGALLRKNTAVPPRVLSHHSHPHPLLEEKPDSQQQAKETAGAHTDTSCTPPSGPELFLHSAPWSPFPSSLQPPPLETFYVTKSRDALTETALEIPACREAWVPSPPPREAWGFGHSYQVLQKTYWKNNLPKLSRSQNSKIDSYQQVTTKRPTNLNTEVVTEELEKCSSNISEEGNLDSAYCFVSHNRHHLPSTSLKVCECGNQLGILNKKYSLSVHKEGEGASAWHHCSVAFDGTESKTLLFICDSKAGGEEQSPLPPQVQACGVHSQSSGTRSDFIGKITSLDLKKVIPEETAVSLESRSLHCRVCSPVIMAGGGNPTHKWEERNETVLLREVISKDIQEESSLSGTQYTCERCHLVMCSQERKPLVCKAHGQSQEIKSKEEPLGEKQSKRVNNADEMARLMRSVMQLETGILEIESKHNKQLHASQTPSTEFMLQALQDQERADHVLIPESSGKHLFFNNQPSFPIQIEDGIFGDREGKEMEGNNAASNNAQAQKIVGSPFRLGGYAQKKQSESEHSHPPPGVEGLAKNTCDSLGKSITLREPSNISLHSRRMEVLARTLPLQPSVESSPEQDDDHLKASADFQDQAWTLGNLEEPETMDSFQESQIVELPSDSRLQDTKAHGRVEELAMEERGNLQEENMISLTQKLSAPSHQCKGTFSSQETVSPYHNQTGFSAALPYAERSATQPLHSPSLPRGCLYASDTKGMSLFEYMLEPTMLKINRSSLATGVGHQDYSGGARSSIPQGSVTGDASTAHTAWCGSVTPMVMRANGQSVTPESIEAEDWIAVSTSPQEHQRGDFRVTSIGLATQEVLGSEYEATVQKEIKTSSLHGVSRQTEKRVSFLLQEDSDHGEEERQKAETSEDQQPASSAGLISSSLLRAPDPEPLPLPDSSIHASICLAILAEIRQAKAQRKQLNDFAAEGTVLSCETSQEECFSEASRRPGKKIVKLGWDNTRTEGEAQGLHVASPSAVSADLLAAERKAQATPPSAGGFQHLPNPETDRGPGHHLLDSPHVVTDLKKRHCTGEPRGVSGWSDSSEVIKKKKGTSRTLSSVDPLAPDRLLSTPAVEQDRKVGSEKVSVLPSQTSCDDPDRIMHGQSQLGEWKTAAGISFDSQDCIPEYQEPRSPDGTCGGGSGKILVTTQERKAVHSECQSAICSVGNSIGLSGSKQDHIQCLDASTGFEEMKASPKSYAVHPGAPRKVEAEAHRWHPIKQKHVDSGLAEVCGADSKTPRSLLDQRPILHLCRVKEDTPGLCPEECLVFEGSTGGSRPPGLSYEEEENRTVPCPQLTASQPTAVHACCSHPSTLPCYKDGFLRKETPRAAPHPAYSHFIVPSKACEMDGTIESFPKDSQVFLEHDLKHKCVNVEFGPVDSSIPNLSTAAAVSSPAQSCYPPSTSEVKANCLTHAVAGGKSVESSEKRTSGKKASIQDAYPPSPVCSHSEPLKTLKDNSVGENIQALQAKSEPPVVIQGPHTLNLNEGSVDGEVVIAAQYGHLGSITRCCSEKTQPSTEVRGHSCMGSQANFIDMLKHTCHTQIETSWEEEEQQRDQASGDGKDHAQVRNLASSNEGGFDGSHTRDSEKVEIVVTKSPVSQTLFSDLEDIVSLPLGQTETSQPVAQTPDQLYSGREQLALRHRHSLPVIAVFSGPKHARYSPRPHFSVVSSSRSLHELNLSVESPFPADEDAQAPKRLWSPHLRGHCSEKPMSTSPKTQNCNPRAPCNVNNGPTDHRPLKPVIPPYPTSSTVSCMPTPDFMTKGIPGTLEQAHQGKTDKLNVQGMPENWHTQVDKEVLPFGSSDTNPYVLPWCPQEPVHIGWKQYVFGSVVDVSCSQKPQSLIPSDMAQCSSTNSALDGKKSPFHSHLSTYTQSQDLSNMCNSIENDQSSNEGWKIQSSSLAVEKPHMLIGSEGVAPTLDPDKRPPFRGSSEEIGCLRSELSLAGGSATAPVDEIVLLCPSETACALRKTRMNCFEQGTQTLGSRLHWSCTDISAQPGARTMSDSELASWTSMHNLSLHLSQLLHSTSELLGSLSQPSVVPKEQSIKSNSPDEAPQAFMMDGSTQTTVDEGIQTDLALPPLSFQSPEVKPQEVNVILEVMDSGITMFQEKEDVPGMFHKRGAEEAAEPQDLHEGSTRYKLQSPPMSSPCLRSQNLTFVSPPASTDGSPPPSLQPEESSMVVNSPSIPHHSGLFLGAPELTQEPDTQKPGPLSAQLVDRASSPILTFSASTQELSNTLACLTLLVPSAHSLTDVQEIAISPDLAVGSPRSLMDNSQATNELSVSQRAGSLEREDKSSLGKSSEGLVLDFSSPCSPQQSSSLQVSFLGQAPQQLHPMITTGDQSTLPSPPPRHRSLKLDDSFVPEKVASIDHGPQSSRRPSQWQGRAANEDESSGFMVEPQPSLDLSWRGLPPLSPCPISDTTGLQSPAVEPVQACQSVGLLCPGSHVCVAPGLQHHSLRDLPVHNKFDNWYGVQDGSCGGLHFSENLGVGCDSISGDQTQRPLQPFDNYNQDPEWPRLEHVPLQVGVQKPSLSVELTEAKLHRGFGETDALLKVLQNGTGEVFAPQEPAMSSSGELYTRQKKTIETLRRERAERLHNFRRTRSLSPQKQFSFLPSKDRPTWELDLPSRRREYLQQLRKDVVETTRIPEPALRSAHPPSDIELMLRDYHQAREEAKVEIAQARDRLRQRTEQEKLRIRQQIISQLLKEEEKLQSLANSSSLCTSSNGSLTSGITSLELKEDSRVPDFRDTWIGDWRGRSTVRNSQLYLTRSSWKSLAHSCRASLGSGCCSPFSLSSLGTCFSPYQDLAKHIVNTSMADVMAACSDNLHNLFSRQATAGWNYQGEEQEVQLYYKEFSSTRHGFLGAGVVLQPLSHVWAAVSDPTLWPLYHKPIQTARLHQRVSNSISLVYLVCDTTLCSLKQLRDFCCVCVEAKEGHLSIMAAQSVYDTSMPRPSRKMVRGEILPSAWVLQPVITEGKEITRVIFLAQVTQHPSCFMAYLGIFLFSCIESPSCQDILARVGSQQGGSKRGTSKFIVCEAPSTRD</sequence>
<feature type="region of interest" description="Disordered" evidence="7">
    <location>
        <begin position="631"/>
        <end position="650"/>
    </location>
</feature>
<dbReference type="SUPFAM" id="SSF52540">
    <property type="entry name" value="P-loop containing nucleoside triphosphate hydrolases"/>
    <property type="match status" value="1"/>
</dbReference>
<dbReference type="SUPFAM" id="SSF55961">
    <property type="entry name" value="Bet v1-like"/>
    <property type="match status" value="1"/>
</dbReference>